<dbReference type="AlphaFoldDB" id="A0A1B2ESP5"/>
<gene>
    <name evidence="2" type="ORF">BB934_32690</name>
</gene>
<geneLocation type="plasmid" evidence="2">
    <name>unnamed1</name>
</geneLocation>
<name>A0A1B2ESP5_9HYPH</name>
<feature type="domain" description="DUF6538" evidence="1">
    <location>
        <begin position="51"/>
        <end position="84"/>
    </location>
</feature>
<evidence type="ECO:0000259" key="1">
    <source>
        <dbReference type="Pfam" id="PF20172"/>
    </source>
</evidence>
<dbReference type="KEGG" id="moc:BB934_32690"/>
<dbReference type="EMBL" id="CP016617">
    <property type="protein sequence ID" value="ANY82977.1"/>
    <property type="molecule type" value="Genomic_DNA"/>
</dbReference>
<accession>A0A1B2ESP5</accession>
<organism evidence="2">
    <name type="scientific">Microvirga ossetica</name>
    <dbReference type="NCBI Taxonomy" id="1882682"/>
    <lineage>
        <taxon>Bacteria</taxon>
        <taxon>Pseudomonadati</taxon>
        <taxon>Pseudomonadota</taxon>
        <taxon>Alphaproteobacteria</taxon>
        <taxon>Hyphomicrobiales</taxon>
        <taxon>Methylobacteriaceae</taxon>
        <taxon>Microvirga</taxon>
    </lineage>
</organism>
<keyword evidence="2" id="KW-0614">Plasmid</keyword>
<dbReference type="Pfam" id="PF20172">
    <property type="entry name" value="DUF6538"/>
    <property type="match status" value="1"/>
</dbReference>
<sequence length="91" mass="10156">MVLKMASPWKDPKSGVFYLRVRVPTDLRAKVKGQTIGLPIGDKIVQAKAGETVKASLRTRDPREAKVRFSTALTALNDYWEAVRKGSQRLS</sequence>
<protein>
    <recommendedName>
        <fullName evidence="1">DUF6538 domain-containing protein</fullName>
    </recommendedName>
</protein>
<dbReference type="InterPro" id="IPR046668">
    <property type="entry name" value="DUF6538"/>
</dbReference>
<proteinExistence type="predicted"/>
<evidence type="ECO:0000313" key="2">
    <source>
        <dbReference type="EMBL" id="ANY82977.1"/>
    </source>
</evidence>
<reference evidence="2" key="1">
    <citation type="submission" date="2016-07" db="EMBL/GenBank/DDBJ databases">
        <title>Microvirga ossetica sp. nov. a new species of rhizobia isolated from root nodules of the legume species Vicia alpestris Steven originated from North Ossetia region in the Caucasus.</title>
        <authorList>
            <person name="Safronova V.I."/>
            <person name="Kuznetsova I.G."/>
            <person name="Sazanova A.L."/>
            <person name="Belimov A."/>
            <person name="Andronov E."/>
            <person name="Osledkin Y.S."/>
            <person name="Onishchuk O.P."/>
            <person name="Kurchak O.N."/>
            <person name="Shaposhnikov A.I."/>
            <person name="Willems A."/>
            <person name="Tikhonovich I.A."/>
        </authorList>
    </citation>
    <scope>NUCLEOTIDE SEQUENCE [LARGE SCALE GENOMIC DNA]</scope>
    <source>
        <strain evidence="2">V5/3M</strain>
        <plasmid evidence="2">unnamed1</plasmid>
    </source>
</reference>